<dbReference type="PANTHER" id="PTHR47973">
    <property type="entry name" value="CYSTEINE-RICH RECEPTOR-LIKE PROTEIN KINASE 3"/>
    <property type="match status" value="1"/>
</dbReference>
<dbReference type="AlphaFoldDB" id="A0AAP0J340"/>
<dbReference type="InterPro" id="IPR000719">
    <property type="entry name" value="Prot_kinase_dom"/>
</dbReference>
<keyword evidence="6" id="KW-0732">Signal</keyword>
<evidence type="ECO:0000256" key="13">
    <source>
        <dbReference type="ARBA" id="ARBA00023170"/>
    </source>
</evidence>
<comment type="subcellular location">
    <subcellularLocation>
        <location evidence="1">Membrane</location>
        <topology evidence="1">Single-pass membrane protein</topology>
    </subcellularLocation>
</comment>
<dbReference type="GO" id="GO:0005524">
    <property type="term" value="F:ATP binding"/>
    <property type="evidence" value="ECO:0007669"/>
    <property type="project" value="UniProtKB-UniRule"/>
</dbReference>
<gene>
    <name evidence="18" type="ORF">Scep_014986</name>
</gene>
<evidence type="ECO:0000256" key="11">
    <source>
        <dbReference type="ARBA" id="ARBA00022989"/>
    </source>
</evidence>
<evidence type="ECO:0000256" key="10">
    <source>
        <dbReference type="ARBA" id="ARBA00022840"/>
    </source>
</evidence>
<evidence type="ECO:0000256" key="12">
    <source>
        <dbReference type="ARBA" id="ARBA00023136"/>
    </source>
</evidence>
<keyword evidence="4" id="KW-0808">Transferase</keyword>
<dbReference type="SMART" id="SM00220">
    <property type="entry name" value="S_TKc"/>
    <property type="match status" value="1"/>
</dbReference>
<feature type="binding site" evidence="15">
    <location>
        <position position="75"/>
    </location>
    <ligand>
        <name>ATP</name>
        <dbReference type="ChEBI" id="CHEBI:30616"/>
    </ligand>
</feature>
<evidence type="ECO:0000313" key="19">
    <source>
        <dbReference type="Proteomes" id="UP001419268"/>
    </source>
</evidence>
<evidence type="ECO:0000256" key="14">
    <source>
        <dbReference type="ARBA" id="ARBA00023180"/>
    </source>
</evidence>
<keyword evidence="13" id="KW-0675">Receptor</keyword>
<evidence type="ECO:0000259" key="17">
    <source>
        <dbReference type="PROSITE" id="PS50011"/>
    </source>
</evidence>
<dbReference type="CDD" id="cd14066">
    <property type="entry name" value="STKc_IRAK"/>
    <property type="match status" value="1"/>
</dbReference>
<dbReference type="PROSITE" id="PS00107">
    <property type="entry name" value="PROTEIN_KINASE_ATP"/>
    <property type="match status" value="1"/>
</dbReference>
<keyword evidence="9" id="KW-0418">Kinase</keyword>
<dbReference type="PROSITE" id="PS00108">
    <property type="entry name" value="PROTEIN_KINASE_ST"/>
    <property type="match status" value="1"/>
</dbReference>
<evidence type="ECO:0000256" key="6">
    <source>
        <dbReference type="ARBA" id="ARBA00022729"/>
    </source>
</evidence>
<sequence>MNYCCFGALKGFQEGEIAPSSGSVEEIVSNNVRLFSYNALRSATRNLHRSNKLGEGGFGVVYRGTLRDGTEVAIKSLSTESSQGIREFLNEINVISNVRHPNLVQLIGCCTDGRNRVLVYEYLENNSLAAALLAPKSRIHLDWPKRVSIIMGTARGLAFLHDEAKPCIIHRDIKASNILLDRDFNPKIGDFGLARLIPNYASHVSTRVAGTVGYLAPEYALSGQLTKKADVYSFGVVLLEVVSGRSSSTSAWGTDMMLLVEWTWKLQEEGRLLNIADPELVDYSDDEVLRFIKVALLCTQAVPHQRPSMNEVIEMLSNEKTSYVDKLLSDSAVYKSSPQVHRGKNSMIPFRDSTQLSITYTQMQPR</sequence>
<dbReference type="InterPro" id="IPR017441">
    <property type="entry name" value="Protein_kinase_ATP_BS"/>
</dbReference>
<feature type="domain" description="Protein kinase" evidence="17">
    <location>
        <begin position="47"/>
        <end position="324"/>
    </location>
</feature>
<dbReference type="FunFam" id="1.10.510.10:FF:000044">
    <property type="entry name" value="Putative LRR receptor-like serine/threonine-protein kinase"/>
    <property type="match status" value="1"/>
</dbReference>
<keyword evidence="14" id="KW-0325">Glycoprotein</keyword>
<protein>
    <recommendedName>
        <fullName evidence="17">Protein kinase domain-containing protein</fullName>
    </recommendedName>
</protein>
<dbReference type="Pfam" id="PF07714">
    <property type="entry name" value="PK_Tyr_Ser-Thr"/>
    <property type="match status" value="1"/>
</dbReference>
<keyword evidence="12" id="KW-0472">Membrane</keyword>
<dbReference type="SUPFAM" id="SSF56112">
    <property type="entry name" value="Protein kinase-like (PK-like)"/>
    <property type="match status" value="1"/>
</dbReference>
<dbReference type="Gene3D" id="3.30.200.20">
    <property type="entry name" value="Phosphorylase Kinase, domain 1"/>
    <property type="match status" value="1"/>
</dbReference>
<name>A0AAP0J340_9MAGN</name>
<evidence type="ECO:0000256" key="1">
    <source>
        <dbReference type="ARBA" id="ARBA00004167"/>
    </source>
</evidence>
<keyword evidence="11" id="KW-1133">Transmembrane helix</keyword>
<keyword evidence="10 15" id="KW-0067">ATP-binding</keyword>
<keyword evidence="2 16" id="KW-0723">Serine/threonine-protein kinase</keyword>
<evidence type="ECO:0000256" key="3">
    <source>
        <dbReference type="ARBA" id="ARBA00022553"/>
    </source>
</evidence>
<dbReference type="FunFam" id="3.30.200.20:FF:000225">
    <property type="entry name" value="cold-responsive protein kinase 1"/>
    <property type="match status" value="1"/>
</dbReference>
<dbReference type="PROSITE" id="PS50011">
    <property type="entry name" value="PROTEIN_KINASE_DOM"/>
    <property type="match status" value="1"/>
</dbReference>
<comment type="similarity">
    <text evidence="16">Belongs to the protein kinase superfamily.</text>
</comment>
<keyword evidence="5" id="KW-0812">Transmembrane</keyword>
<organism evidence="18 19">
    <name type="scientific">Stephania cephalantha</name>
    <dbReference type="NCBI Taxonomy" id="152367"/>
    <lineage>
        <taxon>Eukaryota</taxon>
        <taxon>Viridiplantae</taxon>
        <taxon>Streptophyta</taxon>
        <taxon>Embryophyta</taxon>
        <taxon>Tracheophyta</taxon>
        <taxon>Spermatophyta</taxon>
        <taxon>Magnoliopsida</taxon>
        <taxon>Ranunculales</taxon>
        <taxon>Menispermaceae</taxon>
        <taxon>Menispermoideae</taxon>
        <taxon>Cissampelideae</taxon>
        <taxon>Stephania</taxon>
    </lineage>
</organism>
<dbReference type="GO" id="GO:0004674">
    <property type="term" value="F:protein serine/threonine kinase activity"/>
    <property type="evidence" value="ECO:0007669"/>
    <property type="project" value="UniProtKB-KW"/>
</dbReference>
<dbReference type="InterPro" id="IPR011009">
    <property type="entry name" value="Kinase-like_dom_sf"/>
</dbReference>
<evidence type="ECO:0000256" key="9">
    <source>
        <dbReference type="ARBA" id="ARBA00022777"/>
    </source>
</evidence>
<keyword evidence="3" id="KW-0597">Phosphoprotein</keyword>
<keyword evidence="19" id="KW-1185">Reference proteome</keyword>
<dbReference type="Gene3D" id="1.10.510.10">
    <property type="entry name" value="Transferase(Phosphotransferase) domain 1"/>
    <property type="match status" value="1"/>
</dbReference>
<evidence type="ECO:0000256" key="15">
    <source>
        <dbReference type="PROSITE-ProRule" id="PRU10141"/>
    </source>
</evidence>
<dbReference type="InterPro" id="IPR008271">
    <property type="entry name" value="Ser/Thr_kinase_AS"/>
</dbReference>
<accession>A0AAP0J340</accession>
<evidence type="ECO:0000256" key="2">
    <source>
        <dbReference type="ARBA" id="ARBA00022527"/>
    </source>
</evidence>
<proteinExistence type="inferred from homology"/>
<evidence type="ECO:0000256" key="8">
    <source>
        <dbReference type="ARBA" id="ARBA00022741"/>
    </source>
</evidence>
<comment type="caution">
    <text evidence="18">The sequence shown here is derived from an EMBL/GenBank/DDBJ whole genome shotgun (WGS) entry which is preliminary data.</text>
</comment>
<dbReference type="InterPro" id="IPR001245">
    <property type="entry name" value="Ser-Thr/Tyr_kinase_cat_dom"/>
</dbReference>
<evidence type="ECO:0000313" key="18">
    <source>
        <dbReference type="EMBL" id="KAK9126140.1"/>
    </source>
</evidence>
<evidence type="ECO:0000256" key="5">
    <source>
        <dbReference type="ARBA" id="ARBA00022692"/>
    </source>
</evidence>
<dbReference type="EMBL" id="JBBNAG010000006">
    <property type="protein sequence ID" value="KAK9126140.1"/>
    <property type="molecule type" value="Genomic_DNA"/>
</dbReference>
<dbReference type="GO" id="GO:0016020">
    <property type="term" value="C:membrane"/>
    <property type="evidence" value="ECO:0007669"/>
    <property type="project" value="UniProtKB-SubCell"/>
</dbReference>
<evidence type="ECO:0000256" key="4">
    <source>
        <dbReference type="ARBA" id="ARBA00022679"/>
    </source>
</evidence>
<dbReference type="InterPro" id="IPR052059">
    <property type="entry name" value="CR_Ser/Thr_kinase"/>
</dbReference>
<evidence type="ECO:0000256" key="16">
    <source>
        <dbReference type="RuleBase" id="RU000304"/>
    </source>
</evidence>
<evidence type="ECO:0000256" key="7">
    <source>
        <dbReference type="ARBA" id="ARBA00022737"/>
    </source>
</evidence>
<reference evidence="18 19" key="1">
    <citation type="submission" date="2024-01" db="EMBL/GenBank/DDBJ databases">
        <title>Genome assemblies of Stephania.</title>
        <authorList>
            <person name="Yang L."/>
        </authorList>
    </citation>
    <scope>NUCLEOTIDE SEQUENCE [LARGE SCALE GENOMIC DNA]</scope>
    <source>
        <strain evidence="18">JXDWG</strain>
        <tissue evidence="18">Leaf</tissue>
    </source>
</reference>
<dbReference type="Proteomes" id="UP001419268">
    <property type="component" value="Unassembled WGS sequence"/>
</dbReference>
<keyword evidence="7" id="KW-0677">Repeat</keyword>
<keyword evidence="8 15" id="KW-0547">Nucleotide-binding</keyword>